<dbReference type="AlphaFoldDB" id="A0A9W8KVT4"/>
<evidence type="ECO:0000256" key="3">
    <source>
        <dbReference type="ARBA" id="ARBA00022722"/>
    </source>
</evidence>
<evidence type="ECO:0000313" key="15">
    <source>
        <dbReference type="Proteomes" id="UP001151518"/>
    </source>
</evidence>
<keyword evidence="8" id="KW-0460">Magnesium</keyword>
<dbReference type="PANTHER" id="PTHR21077">
    <property type="entry name" value="EME1 PROTEIN"/>
    <property type="match status" value="1"/>
</dbReference>
<evidence type="ECO:0000256" key="6">
    <source>
        <dbReference type="ARBA" id="ARBA00022763"/>
    </source>
</evidence>
<feature type="region of interest" description="Disordered" evidence="13">
    <location>
        <begin position="215"/>
        <end position="270"/>
    </location>
</feature>
<keyword evidence="7" id="KW-0378">Hydrolase</keyword>
<feature type="region of interest" description="Disordered" evidence="13">
    <location>
        <begin position="69"/>
        <end position="99"/>
    </location>
</feature>
<dbReference type="GO" id="GO:0046872">
    <property type="term" value="F:metal ion binding"/>
    <property type="evidence" value="ECO:0007669"/>
    <property type="project" value="UniProtKB-KW"/>
</dbReference>
<evidence type="ECO:0000256" key="10">
    <source>
        <dbReference type="ARBA" id="ARBA00023204"/>
    </source>
</evidence>
<protein>
    <recommendedName>
        <fullName evidence="16">ERCC4 domain-containing protein</fullName>
    </recommendedName>
</protein>
<dbReference type="GO" id="GO:0048476">
    <property type="term" value="C:Holliday junction resolvase complex"/>
    <property type="evidence" value="ECO:0007669"/>
    <property type="project" value="InterPro"/>
</dbReference>
<dbReference type="Proteomes" id="UP001151518">
    <property type="component" value="Unassembled WGS sequence"/>
</dbReference>
<dbReference type="GO" id="GO:0008821">
    <property type="term" value="F:crossover junction DNA endonuclease activity"/>
    <property type="evidence" value="ECO:0007669"/>
    <property type="project" value="TreeGrafter"/>
</dbReference>
<organism evidence="14 15">
    <name type="scientific">Coemansia spiralis</name>
    <dbReference type="NCBI Taxonomy" id="417178"/>
    <lineage>
        <taxon>Eukaryota</taxon>
        <taxon>Fungi</taxon>
        <taxon>Fungi incertae sedis</taxon>
        <taxon>Zoopagomycota</taxon>
        <taxon>Kickxellomycotina</taxon>
        <taxon>Kickxellomycetes</taxon>
        <taxon>Kickxellales</taxon>
        <taxon>Kickxellaceae</taxon>
        <taxon>Coemansia</taxon>
    </lineage>
</organism>
<comment type="caution">
    <text evidence="14">The sequence shown here is derived from an EMBL/GenBank/DDBJ whole genome shotgun (WGS) entry which is preliminary data.</text>
</comment>
<gene>
    <name evidence="14" type="ORF">GGI25_004213</name>
</gene>
<evidence type="ECO:0000256" key="4">
    <source>
        <dbReference type="ARBA" id="ARBA00022723"/>
    </source>
</evidence>
<dbReference type="GO" id="GO:0006302">
    <property type="term" value="P:double-strand break repair"/>
    <property type="evidence" value="ECO:0007669"/>
    <property type="project" value="TreeGrafter"/>
</dbReference>
<comment type="cofactor">
    <cofactor evidence="1">
        <name>Mg(2+)</name>
        <dbReference type="ChEBI" id="CHEBI:18420"/>
    </cofactor>
</comment>
<keyword evidence="9" id="KW-0233">DNA recombination</keyword>
<evidence type="ECO:0000313" key="14">
    <source>
        <dbReference type="EMBL" id="KAJ2674826.1"/>
    </source>
</evidence>
<sequence>MHPNSSVQVITLSDDSSSESDTNKSHKTPAPRTKCAQEPKHIATNIHGLLETPELPSPTMLLLDARARNPENTSPTRSGSITSKHSSSDRGCRGTSAQMTRQAALELPSSPPLDSIGFTLPGSIHQSDCSDDDCQILDGIISATEANPRFDSTPPYISSLESGSRVFNSTTRMPIRSVDFSDTVATEILSSSSDGNNSDTESVASTTSLLARSAQAIAKSQGTQTISPMSDPPTLDPQNAPIRRSFSLDSPVSIPTSDNANAQNHRPQPSRISRLLSSSLLDSSSSTFDLATSSLLAKPNPTAAKKQLETERKKAERVAAKEQREWDRRFARELSQANRKTTDLREVARDMTVVVGAKVIDTVDGPRRPGVQRANSTANDEASAPCLLSQKSSTVDNTTTIAGGGDEKAEHVLFDRLIEDGIKYKVESMDNCAIRWEMLVRRKWDPLMNLYVPLQSPTTVKVKTAAMIILTSAKFLEMVAHKRVKSLAEIWRASLAVKRVFVVVLGLQKELRKSSTVGTREFDRQMRVLLRDGHIPANSGTQNNNPSGVCAEDTVDQVLLELQVSCSWITWFTQCADTRALAQLIWRTTVDMALHETRAKDVCDLDDCVEQPAAMCFITRDMASSLHATLVKSGASLSDSWVRALTQIPKVTLLVAQSIAAAYPTPQRLFDAWAAKSLKTEREQLLSAIVVSSAASVGRRLGSVMSARIYQVFNEPDPSKPFADL</sequence>
<dbReference type="InterPro" id="IPR042530">
    <property type="entry name" value="EME1/EME2_C"/>
</dbReference>
<keyword evidence="5" id="KW-0255">Endonuclease</keyword>
<dbReference type="GO" id="GO:0031573">
    <property type="term" value="P:mitotic intra-S DNA damage checkpoint signaling"/>
    <property type="evidence" value="ECO:0007669"/>
    <property type="project" value="TreeGrafter"/>
</dbReference>
<evidence type="ECO:0000256" key="1">
    <source>
        <dbReference type="ARBA" id="ARBA00001946"/>
    </source>
</evidence>
<name>A0A9W8KVT4_9FUNG</name>
<evidence type="ECO:0000256" key="9">
    <source>
        <dbReference type="ARBA" id="ARBA00023172"/>
    </source>
</evidence>
<feature type="compositionally biased region" description="Polar residues" evidence="13">
    <location>
        <begin position="247"/>
        <end position="267"/>
    </location>
</feature>
<keyword evidence="4" id="KW-0479">Metal-binding</keyword>
<evidence type="ECO:0000256" key="2">
    <source>
        <dbReference type="ARBA" id="ARBA00004123"/>
    </source>
</evidence>
<evidence type="ECO:0000256" key="8">
    <source>
        <dbReference type="ARBA" id="ARBA00022842"/>
    </source>
</evidence>
<dbReference type="PANTHER" id="PTHR21077:SF5">
    <property type="entry name" value="CROSSOVER JUNCTION ENDONUCLEASE MMS4"/>
    <property type="match status" value="1"/>
</dbReference>
<evidence type="ECO:0000256" key="13">
    <source>
        <dbReference type="SAM" id="MobiDB-lite"/>
    </source>
</evidence>
<comment type="subcellular location">
    <subcellularLocation>
        <location evidence="2">Nucleus</location>
    </subcellularLocation>
</comment>
<accession>A0A9W8KVT4</accession>
<feature type="region of interest" description="Disordered" evidence="13">
    <location>
        <begin position="1"/>
        <end position="39"/>
    </location>
</feature>
<evidence type="ECO:0008006" key="16">
    <source>
        <dbReference type="Google" id="ProtNLM"/>
    </source>
</evidence>
<dbReference type="Gene3D" id="3.40.50.10130">
    <property type="match status" value="1"/>
</dbReference>
<dbReference type="GO" id="GO:0005634">
    <property type="term" value="C:nucleus"/>
    <property type="evidence" value="ECO:0007669"/>
    <property type="project" value="UniProtKB-SubCell"/>
</dbReference>
<keyword evidence="3" id="KW-0540">Nuclease</keyword>
<feature type="compositionally biased region" description="Polar residues" evidence="13">
    <location>
        <begin position="1"/>
        <end position="11"/>
    </location>
</feature>
<evidence type="ECO:0000256" key="5">
    <source>
        <dbReference type="ARBA" id="ARBA00022759"/>
    </source>
</evidence>
<evidence type="ECO:0000256" key="11">
    <source>
        <dbReference type="ARBA" id="ARBA00023242"/>
    </source>
</evidence>
<feature type="compositionally biased region" description="Polar residues" evidence="13">
    <location>
        <begin position="218"/>
        <end position="228"/>
    </location>
</feature>
<dbReference type="InterPro" id="IPR033310">
    <property type="entry name" value="Mms4/EME1/EME2"/>
</dbReference>
<keyword evidence="10" id="KW-0234">DNA repair</keyword>
<dbReference type="Pfam" id="PF21292">
    <property type="entry name" value="EME1-MUS81_C"/>
    <property type="match status" value="1"/>
</dbReference>
<feature type="compositionally biased region" description="Polar residues" evidence="13">
    <location>
        <begin position="70"/>
        <end position="85"/>
    </location>
</feature>
<keyword evidence="6" id="KW-0227">DNA damage</keyword>
<dbReference type="GO" id="GO:0031297">
    <property type="term" value="P:replication fork processing"/>
    <property type="evidence" value="ECO:0007669"/>
    <property type="project" value="TreeGrafter"/>
</dbReference>
<dbReference type="EMBL" id="JANBTW010000053">
    <property type="protein sequence ID" value="KAJ2674826.1"/>
    <property type="molecule type" value="Genomic_DNA"/>
</dbReference>
<dbReference type="Gene3D" id="1.10.150.670">
    <property type="entry name" value="Crossover junction endonuclease EME1, DNA-binding domain"/>
    <property type="match status" value="1"/>
</dbReference>
<evidence type="ECO:0000256" key="7">
    <source>
        <dbReference type="ARBA" id="ARBA00022801"/>
    </source>
</evidence>
<keyword evidence="11" id="KW-0539">Nucleus</keyword>
<evidence type="ECO:0000256" key="12">
    <source>
        <dbReference type="ARBA" id="ARBA00023254"/>
    </source>
</evidence>
<proteinExistence type="predicted"/>
<dbReference type="GO" id="GO:0000712">
    <property type="term" value="P:resolution of meiotic recombination intermediates"/>
    <property type="evidence" value="ECO:0007669"/>
    <property type="project" value="TreeGrafter"/>
</dbReference>
<reference evidence="14" key="1">
    <citation type="submission" date="2022-07" db="EMBL/GenBank/DDBJ databases">
        <title>Phylogenomic reconstructions and comparative analyses of Kickxellomycotina fungi.</title>
        <authorList>
            <person name="Reynolds N.K."/>
            <person name="Stajich J.E."/>
            <person name="Barry K."/>
            <person name="Grigoriev I.V."/>
            <person name="Crous P."/>
            <person name="Smith M.E."/>
        </authorList>
    </citation>
    <scope>NUCLEOTIDE SEQUENCE</scope>
    <source>
        <strain evidence="14">NRRL 3115</strain>
    </source>
</reference>
<dbReference type="OrthoDB" id="343092at2759"/>
<keyword evidence="12" id="KW-0469">Meiosis</keyword>